<proteinExistence type="inferred from homology"/>
<keyword evidence="7" id="KW-0472">Membrane</keyword>
<evidence type="ECO:0000256" key="5">
    <source>
        <dbReference type="ARBA" id="ARBA00022737"/>
    </source>
</evidence>
<dbReference type="Gene3D" id="1.50.40.10">
    <property type="entry name" value="Mitochondrial carrier domain"/>
    <property type="match status" value="1"/>
</dbReference>
<evidence type="ECO:0000256" key="2">
    <source>
        <dbReference type="ARBA" id="ARBA00006375"/>
    </source>
</evidence>
<evidence type="ECO:0000256" key="1">
    <source>
        <dbReference type="ARBA" id="ARBA00004370"/>
    </source>
</evidence>
<accession>A0A167GUD2</accession>
<evidence type="ECO:0000256" key="7">
    <source>
        <dbReference type="ARBA" id="ARBA00023136"/>
    </source>
</evidence>
<dbReference type="GO" id="GO:0016020">
    <property type="term" value="C:membrane"/>
    <property type="evidence" value="ECO:0007669"/>
    <property type="project" value="UniProtKB-SubCell"/>
</dbReference>
<evidence type="ECO:0000256" key="6">
    <source>
        <dbReference type="ARBA" id="ARBA00022989"/>
    </source>
</evidence>
<dbReference type="Proteomes" id="UP000076738">
    <property type="component" value="Unassembled WGS sequence"/>
</dbReference>
<dbReference type="AlphaFoldDB" id="A0A167GUD2"/>
<name>A0A167GUD2_CALVF</name>
<keyword evidence="9" id="KW-1185">Reference proteome</keyword>
<evidence type="ECO:0000256" key="4">
    <source>
        <dbReference type="ARBA" id="ARBA00022692"/>
    </source>
</evidence>
<sequence>MLSHFLPSANLNSTTVLVMLPNVFPAKTSALLEISIPTTIPRSFSSYVRGSHAASTNLSLNGTLPSCHCLQRTRIHTPGASHFASCSTYTLSSLMCRSEEQQRALRVDLHFFPVDTLKTRLQSAQRSWRAGGLSRVYRGVGSVVVGSAPGGGMRSRGIFHDVRVPKRSLLLLPASSDNSVTPAGHILAVSLAEIAACLVHVPIEVVKSAAQTGAHAHP</sequence>
<dbReference type="InterPro" id="IPR023395">
    <property type="entry name" value="MCP_dom_sf"/>
</dbReference>
<comment type="subcellular location">
    <subcellularLocation>
        <location evidence="1">Membrane</location>
    </subcellularLocation>
</comment>
<evidence type="ECO:0000256" key="3">
    <source>
        <dbReference type="ARBA" id="ARBA00022448"/>
    </source>
</evidence>
<dbReference type="OrthoDB" id="415315at2759"/>
<evidence type="ECO:0000313" key="9">
    <source>
        <dbReference type="Proteomes" id="UP000076738"/>
    </source>
</evidence>
<organism evidence="8 9">
    <name type="scientific">Calocera viscosa (strain TUFC12733)</name>
    <dbReference type="NCBI Taxonomy" id="1330018"/>
    <lineage>
        <taxon>Eukaryota</taxon>
        <taxon>Fungi</taxon>
        <taxon>Dikarya</taxon>
        <taxon>Basidiomycota</taxon>
        <taxon>Agaricomycotina</taxon>
        <taxon>Dacrymycetes</taxon>
        <taxon>Dacrymycetales</taxon>
        <taxon>Dacrymycetaceae</taxon>
        <taxon>Calocera</taxon>
    </lineage>
</organism>
<gene>
    <name evidence="8" type="ORF">CALVIDRAFT_568694</name>
</gene>
<evidence type="ECO:0000313" key="8">
    <source>
        <dbReference type="EMBL" id="KZO90918.1"/>
    </source>
</evidence>
<dbReference type="PANTHER" id="PTHR45667">
    <property type="entry name" value="S-ADENOSYLMETHIONINE MITOCHONDRIAL CARRIER PROTEIN"/>
    <property type="match status" value="1"/>
</dbReference>
<comment type="similarity">
    <text evidence="2">Belongs to the mitochondrial carrier (TC 2.A.29) family.</text>
</comment>
<protein>
    <submittedName>
        <fullName evidence="8">Uncharacterized protein</fullName>
    </submittedName>
</protein>
<keyword evidence="5" id="KW-0677">Repeat</keyword>
<keyword evidence="4" id="KW-0812">Transmembrane</keyword>
<reference evidence="8 9" key="1">
    <citation type="journal article" date="2016" name="Mol. Biol. Evol.">
        <title>Comparative Genomics of Early-Diverging Mushroom-Forming Fungi Provides Insights into the Origins of Lignocellulose Decay Capabilities.</title>
        <authorList>
            <person name="Nagy L.G."/>
            <person name="Riley R."/>
            <person name="Tritt A."/>
            <person name="Adam C."/>
            <person name="Daum C."/>
            <person name="Floudas D."/>
            <person name="Sun H."/>
            <person name="Yadav J.S."/>
            <person name="Pangilinan J."/>
            <person name="Larsson K.H."/>
            <person name="Matsuura K."/>
            <person name="Barry K."/>
            <person name="Labutti K."/>
            <person name="Kuo R."/>
            <person name="Ohm R.A."/>
            <person name="Bhattacharya S.S."/>
            <person name="Shirouzu T."/>
            <person name="Yoshinaga Y."/>
            <person name="Martin F.M."/>
            <person name="Grigoriev I.V."/>
            <person name="Hibbett D.S."/>
        </authorList>
    </citation>
    <scope>NUCLEOTIDE SEQUENCE [LARGE SCALE GENOMIC DNA]</scope>
    <source>
        <strain evidence="8 9">TUFC12733</strain>
    </source>
</reference>
<dbReference type="EMBL" id="KV417332">
    <property type="protein sequence ID" value="KZO90918.1"/>
    <property type="molecule type" value="Genomic_DNA"/>
</dbReference>
<dbReference type="SUPFAM" id="SSF103506">
    <property type="entry name" value="Mitochondrial carrier"/>
    <property type="match status" value="1"/>
</dbReference>
<keyword evidence="6" id="KW-1133">Transmembrane helix</keyword>
<keyword evidence="3" id="KW-0813">Transport</keyword>